<proteinExistence type="predicted"/>
<protein>
    <submittedName>
        <fullName evidence="3">Uncharacterized protein DUF3365</fullName>
    </submittedName>
</protein>
<evidence type="ECO:0000259" key="2">
    <source>
        <dbReference type="Pfam" id="PF11845"/>
    </source>
</evidence>
<sequence>MKQFISIVLMAMLAGTASAEPKSDDVKQSRQAVKQFFGQLKGELQAAMKAGGPVNAIEVCSEKAPAIARDVSKEKGLQIGRTSLKPRNPNNTPDQWEEVVLREFEQRKANGENPKKMEKHEIVEQNGQQQFRYMKAIPTGKLCLKCHGSELDPAVSAKLEKLYPEDRATGYSKGDLRGAFTIIKDL</sequence>
<gene>
    <name evidence="3" type="ORF">EDC23_0606</name>
</gene>
<evidence type="ECO:0000256" key="1">
    <source>
        <dbReference type="SAM" id="SignalP"/>
    </source>
</evidence>
<dbReference type="OrthoDB" id="9797588at2"/>
<comment type="caution">
    <text evidence="3">The sequence shown here is derived from an EMBL/GenBank/DDBJ whole genome shotgun (WGS) entry which is preliminary data.</text>
</comment>
<keyword evidence="4" id="KW-1185">Reference proteome</keyword>
<dbReference type="AlphaFoldDB" id="A0A4R8J2Z0"/>
<dbReference type="InterPro" id="IPR021796">
    <property type="entry name" value="Tll0287-like_dom"/>
</dbReference>
<feature type="domain" description="Tll0287-like" evidence="2">
    <location>
        <begin position="39"/>
        <end position="183"/>
    </location>
</feature>
<accession>A0A4R8J2Z0</accession>
<keyword evidence="1" id="KW-0732">Signal</keyword>
<dbReference type="Proteomes" id="UP000294914">
    <property type="component" value="Unassembled WGS sequence"/>
</dbReference>
<dbReference type="RefSeq" id="WP_134080962.1">
    <property type="nucleotide sequence ID" value="NZ_SOQX01000001.1"/>
</dbReference>
<name>A0A4R8J2Z0_9GAMM</name>
<organism evidence="3 4">
    <name type="scientific">Thiohalophilus thiocyanatoxydans</name>
    <dbReference type="NCBI Taxonomy" id="381308"/>
    <lineage>
        <taxon>Bacteria</taxon>
        <taxon>Pseudomonadati</taxon>
        <taxon>Pseudomonadota</taxon>
        <taxon>Gammaproteobacteria</taxon>
        <taxon>Thiohalomonadales</taxon>
        <taxon>Thiohalophilaceae</taxon>
        <taxon>Thiohalophilus</taxon>
    </lineage>
</organism>
<evidence type="ECO:0000313" key="4">
    <source>
        <dbReference type="Proteomes" id="UP000294914"/>
    </source>
</evidence>
<feature type="signal peptide" evidence="1">
    <location>
        <begin position="1"/>
        <end position="19"/>
    </location>
</feature>
<dbReference type="EMBL" id="SOQX01000001">
    <property type="protein sequence ID" value="TDY04233.1"/>
    <property type="molecule type" value="Genomic_DNA"/>
</dbReference>
<dbReference type="Pfam" id="PF11845">
    <property type="entry name" value="Tll0287-like"/>
    <property type="match status" value="1"/>
</dbReference>
<evidence type="ECO:0000313" key="3">
    <source>
        <dbReference type="EMBL" id="TDY04233.1"/>
    </source>
</evidence>
<feature type="chain" id="PRO_5020637100" evidence="1">
    <location>
        <begin position="20"/>
        <end position="186"/>
    </location>
</feature>
<reference evidence="3 4" key="1">
    <citation type="submission" date="2019-03" db="EMBL/GenBank/DDBJ databases">
        <title>Genomic Encyclopedia of Type Strains, Phase IV (KMG-IV): sequencing the most valuable type-strain genomes for metagenomic binning, comparative biology and taxonomic classification.</title>
        <authorList>
            <person name="Goeker M."/>
        </authorList>
    </citation>
    <scope>NUCLEOTIDE SEQUENCE [LARGE SCALE GENOMIC DNA]</scope>
    <source>
        <strain evidence="3 4">DSM 16326</strain>
    </source>
</reference>